<gene>
    <name evidence="10" type="ORF">HUG10_04130</name>
</gene>
<reference evidence="10 11" key="1">
    <citation type="submission" date="2020-07" db="EMBL/GenBank/DDBJ databases">
        <title>Gai3-2, isolated from salt lake.</title>
        <authorList>
            <person name="Cui H."/>
            <person name="Shi X."/>
        </authorList>
    </citation>
    <scope>NUCLEOTIDE SEQUENCE [LARGE SCALE GENOMIC DNA]</scope>
    <source>
        <strain evidence="10 11">Gai3-2</strain>
    </source>
</reference>
<dbReference type="PANTHER" id="PTHR30572:SF4">
    <property type="entry name" value="ABC TRANSPORTER PERMEASE YTRF"/>
    <property type="match status" value="1"/>
</dbReference>
<evidence type="ECO:0000259" key="9">
    <source>
        <dbReference type="Pfam" id="PF12704"/>
    </source>
</evidence>
<dbReference type="Pfam" id="PF12704">
    <property type="entry name" value="MacB_PCD"/>
    <property type="match status" value="1"/>
</dbReference>
<feature type="transmembrane region" description="Helical" evidence="7">
    <location>
        <begin position="342"/>
        <end position="366"/>
    </location>
</feature>
<dbReference type="InterPro" id="IPR025857">
    <property type="entry name" value="MacB_PCD"/>
</dbReference>
<dbReference type="GeneID" id="56027993"/>
<protein>
    <submittedName>
        <fullName evidence="10">ABC transporter permease</fullName>
    </submittedName>
</protein>
<feature type="domain" description="ABC3 transporter permease C-terminal" evidence="8">
    <location>
        <begin position="302"/>
        <end position="414"/>
    </location>
</feature>
<keyword evidence="2" id="KW-1003">Cell membrane</keyword>
<feature type="transmembrane region" description="Helical" evidence="7">
    <location>
        <begin position="21"/>
        <end position="45"/>
    </location>
</feature>
<dbReference type="InterPro" id="IPR003838">
    <property type="entry name" value="ABC3_permease_C"/>
</dbReference>
<evidence type="ECO:0000256" key="2">
    <source>
        <dbReference type="ARBA" id="ARBA00022475"/>
    </source>
</evidence>
<dbReference type="AlphaFoldDB" id="A0A7D5KU09"/>
<evidence type="ECO:0000256" key="6">
    <source>
        <dbReference type="ARBA" id="ARBA00038076"/>
    </source>
</evidence>
<dbReference type="EMBL" id="CP058529">
    <property type="protein sequence ID" value="QLG26780.1"/>
    <property type="molecule type" value="Genomic_DNA"/>
</dbReference>
<comment type="similarity">
    <text evidence="6">Belongs to the ABC-4 integral membrane protein family.</text>
</comment>
<name>A0A7D5KU09_9EURY</name>
<keyword evidence="4 7" id="KW-1133">Transmembrane helix</keyword>
<dbReference type="KEGG" id="halg:HUG10_04130"/>
<dbReference type="Pfam" id="PF02687">
    <property type="entry name" value="FtsX"/>
    <property type="match status" value="1"/>
</dbReference>
<evidence type="ECO:0000313" key="11">
    <source>
        <dbReference type="Proteomes" id="UP000509750"/>
    </source>
</evidence>
<proteinExistence type="inferred from homology"/>
<evidence type="ECO:0000256" key="3">
    <source>
        <dbReference type="ARBA" id="ARBA00022692"/>
    </source>
</evidence>
<dbReference type="GO" id="GO:0005886">
    <property type="term" value="C:plasma membrane"/>
    <property type="evidence" value="ECO:0007669"/>
    <property type="project" value="UniProtKB-SubCell"/>
</dbReference>
<accession>A0A7D5KU09</accession>
<dbReference type="PANTHER" id="PTHR30572">
    <property type="entry name" value="MEMBRANE COMPONENT OF TRANSPORTER-RELATED"/>
    <property type="match status" value="1"/>
</dbReference>
<evidence type="ECO:0000256" key="1">
    <source>
        <dbReference type="ARBA" id="ARBA00004651"/>
    </source>
</evidence>
<dbReference type="RefSeq" id="WP_179168355.1">
    <property type="nucleotide sequence ID" value="NZ_CP058529.1"/>
</dbReference>
<evidence type="ECO:0000256" key="5">
    <source>
        <dbReference type="ARBA" id="ARBA00023136"/>
    </source>
</evidence>
<dbReference type="GO" id="GO:0022857">
    <property type="term" value="F:transmembrane transporter activity"/>
    <property type="evidence" value="ECO:0007669"/>
    <property type="project" value="TreeGrafter"/>
</dbReference>
<keyword evidence="5 7" id="KW-0472">Membrane</keyword>
<dbReference type="InterPro" id="IPR050250">
    <property type="entry name" value="Macrolide_Exporter_MacB"/>
</dbReference>
<dbReference type="OrthoDB" id="11469at2157"/>
<sequence>MDFVETFRISWLNIRSHKLRSVLTTLGVVIGVAAVITFVTLGAGLQADIVQTIAGDNADILYVSAESGSDSGLPSVSGGETVFTTHDVERIREIDGVAGVAPQGGIVSSSVTHENSSVSRQWVSVTTPNYFAMKGFRFIEGRPYRTGQEEVVLNERAAQMFQENVSVGDRITFVRAVNNEPLNATVVGIVREQSNEGGATESFIGREPQPAIYAPPDPYYANTRVSPTQDIRQRVYNQIVVEAESPGQVEAVQGRIHQYLGEQSDASILKPADAQFGVTTYDQLVNQIQDISSTFTAYITGIAVISLVVGAIGIANIMLVSVTERTREIGIMKALGAQKRDILQLFLLEAVLLGLIGAVTGAIAGALGGYVGTRLINLPLAFRPEWFVLSIVVGIVVGILAGLYPAWSAASTDPIDALRYE</sequence>
<evidence type="ECO:0000256" key="7">
    <source>
        <dbReference type="SAM" id="Phobius"/>
    </source>
</evidence>
<evidence type="ECO:0000313" key="10">
    <source>
        <dbReference type="EMBL" id="QLG26780.1"/>
    </source>
</evidence>
<feature type="transmembrane region" description="Helical" evidence="7">
    <location>
        <begin position="295"/>
        <end position="322"/>
    </location>
</feature>
<comment type="subcellular location">
    <subcellularLocation>
        <location evidence="1">Cell membrane</location>
        <topology evidence="1">Multi-pass membrane protein</topology>
    </subcellularLocation>
</comment>
<feature type="domain" description="MacB-like periplasmic core" evidence="9">
    <location>
        <begin position="21"/>
        <end position="258"/>
    </location>
</feature>
<dbReference type="Proteomes" id="UP000509750">
    <property type="component" value="Chromosome"/>
</dbReference>
<evidence type="ECO:0000256" key="4">
    <source>
        <dbReference type="ARBA" id="ARBA00022989"/>
    </source>
</evidence>
<keyword evidence="3 7" id="KW-0812">Transmembrane</keyword>
<feature type="transmembrane region" description="Helical" evidence="7">
    <location>
        <begin position="386"/>
        <end position="407"/>
    </location>
</feature>
<organism evidence="10 11">
    <name type="scientific">Halorarum halophilum</name>
    <dbReference type="NCBI Taxonomy" id="2743090"/>
    <lineage>
        <taxon>Archaea</taxon>
        <taxon>Methanobacteriati</taxon>
        <taxon>Methanobacteriota</taxon>
        <taxon>Stenosarchaea group</taxon>
        <taxon>Halobacteria</taxon>
        <taxon>Halobacteriales</taxon>
        <taxon>Haloferacaceae</taxon>
        <taxon>Halorarum</taxon>
    </lineage>
</organism>
<evidence type="ECO:0000259" key="8">
    <source>
        <dbReference type="Pfam" id="PF02687"/>
    </source>
</evidence>
<keyword evidence="11" id="KW-1185">Reference proteome</keyword>